<accession>A0ACB9LCS9</accession>
<gene>
    <name evidence="1" type="ORF">L6164_030631</name>
</gene>
<keyword evidence="2" id="KW-1185">Reference proteome</keyword>
<reference evidence="1 2" key="1">
    <citation type="journal article" date="2022" name="DNA Res.">
        <title>Chromosomal-level genome assembly of the orchid tree Bauhinia variegata (Leguminosae; Cercidoideae) supports the allotetraploid origin hypothesis of Bauhinia.</title>
        <authorList>
            <person name="Zhong Y."/>
            <person name="Chen Y."/>
            <person name="Zheng D."/>
            <person name="Pang J."/>
            <person name="Liu Y."/>
            <person name="Luo S."/>
            <person name="Meng S."/>
            <person name="Qian L."/>
            <person name="Wei D."/>
            <person name="Dai S."/>
            <person name="Zhou R."/>
        </authorList>
    </citation>
    <scope>NUCLEOTIDE SEQUENCE [LARGE SCALE GENOMIC DNA]</scope>
    <source>
        <strain evidence="1">BV-YZ2020</strain>
    </source>
</reference>
<organism evidence="1 2">
    <name type="scientific">Bauhinia variegata</name>
    <name type="common">Purple orchid tree</name>
    <name type="synonym">Phanera variegata</name>
    <dbReference type="NCBI Taxonomy" id="167791"/>
    <lineage>
        <taxon>Eukaryota</taxon>
        <taxon>Viridiplantae</taxon>
        <taxon>Streptophyta</taxon>
        <taxon>Embryophyta</taxon>
        <taxon>Tracheophyta</taxon>
        <taxon>Spermatophyta</taxon>
        <taxon>Magnoliopsida</taxon>
        <taxon>eudicotyledons</taxon>
        <taxon>Gunneridae</taxon>
        <taxon>Pentapetalae</taxon>
        <taxon>rosids</taxon>
        <taxon>fabids</taxon>
        <taxon>Fabales</taxon>
        <taxon>Fabaceae</taxon>
        <taxon>Cercidoideae</taxon>
        <taxon>Cercideae</taxon>
        <taxon>Bauhiniinae</taxon>
        <taxon>Bauhinia</taxon>
    </lineage>
</organism>
<evidence type="ECO:0000313" key="2">
    <source>
        <dbReference type="Proteomes" id="UP000828941"/>
    </source>
</evidence>
<name>A0ACB9LCS9_BAUVA</name>
<dbReference type="EMBL" id="CM039437">
    <property type="protein sequence ID" value="KAI4307442.1"/>
    <property type="molecule type" value="Genomic_DNA"/>
</dbReference>
<protein>
    <submittedName>
        <fullName evidence="1">Uncharacterized protein</fullName>
    </submittedName>
</protein>
<evidence type="ECO:0000313" key="1">
    <source>
        <dbReference type="EMBL" id="KAI4307442.1"/>
    </source>
</evidence>
<dbReference type="Proteomes" id="UP000828941">
    <property type="component" value="Chromosome 12"/>
</dbReference>
<sequence length="411" mass="46194">MRRKHGHLRRGVSLHGLCCSLLPLWLMNDVSDQSALESHFHQSTTTNSANGGCYLKFCAPNPATAGSAAPKMQLSVKDLVESNCLSCVPSEYVCLKTHEDSMLSETETIPTIDFSQLTSPNPNQRSKASLQLAHACRHWGFFMLTNHGVSETLRDEVIRAAHDFYDLAEEEKRKYAGGQLFDPIKYGTSFNPRVDKNLFWRDYLKIHVHPQFHAPTKPPAFSEILEEYCKKSREVIGKLLKGISKSLGLEESYIHKRLNLESGSQLVVINFYPPCPKPEVTMGLPPHTDYGLLTLLVQNELNGLQVQYNGKWVPVHPLPNCILVNTGDHMEILTNGKYKSVVHRAVVNKKAVRISIGTAHGPPLDTVLSPAPELLSDDNPPAYRAITYRKYVQLQKNHPLDRKSCLDRIRL</sequence>
<comment type="caution">
    <text evidence="1">The sequence shown here is derived from an EMBL/GenBank/DDBJ whole genome shotgun (WGS) entry which is preliminary data.</text>
</comment>
<proteinExistence type="predicted"/>